<reference evidence="11" key="1">
    <citation type="submission" date="2016-10" db="EMBL/GenBank/DDBJ databases">
        <authorList>
            <person name="Varghese N."/>
            <person name="Submissions S."/>
        </authorList>
    </citation>
    <scope>NUCLEOTIDE SEQUENCE [LARGE SCALE GENOMIC DNA]</scope>
    <source>
        <strain evidence="11">930I</strain>
    </source>
</reference>
<evidence type="ECO:0000259" key="9">
    <source>
        <dbReference type="Pfam" id="PF13844"/>
    </source>
</evidence>
<dbReference type="Gene3D" id="3.40.50.2000">
    <property type="entry name" value="Glycogen Phosphorylase B"/>
    <property type="match status" value="1"/>
</dbReference>
<keyword evidence="11" id="KW-1185">Reference proteome</keyword>
<keyword evidence="6" id="KW-0677">Repeat</keyword>
<feature type="repeat" description="TPR" evidence="8">
    <location>
        <begin position="77"/>
        <end position="110"/>
    </location>
</feature>
<dbReference type="InterPro" id="IPR019734">
    <property type="entry name" value="TPR_rpt"/>
</dbReference>
<dbReference type="RefSeq" id="WP_176787788.1">
    <property type="nucleotide sequence ID" value="NZ_FNCV01000006.1"/>
</dbReference>
<evidence type="ECO:0000256" key="4">
    <source>
        <dbReference type="ARBA" id="ARBA00022676"/>
    </source>
</evidence>
<comment type="similarity">
    <text evidence="2">Belongs to the glycosyltransferase 41 family. O-GlcNAc transferase subfamily.</text>
</comment>
<dbReference type="SUPFAM" id="SSF48452">
    <property type="entry name" value="TPR-like"/>
    <property type="match status" value="1"/>
</dbReference>
<dbReference type="PROSITE" id="PS50005">
    <property type="entry name" value="TPR"/>
    <property type="match status" value="4"/>
</dbReference>
<evidence type="ECO:0000256" key="5">
    <source>
        <dbReference type="ARBA" id="ARBA00022679"/>
    </source>
</evidence>
<feature type="repeat" description="TPR" evidence="8">
    <location>
        <begin position="145"/>
        <end position="178"/>
    </location>
</feature>
<evidence type="ECO:0000256" key="3">
    <source>
        <dbReference type="ARBA" id="ARBA00011970"/>
    </source>
</evidence>
<comment type="pathway">
    <text evidence="1">Protein modification; protein glycosylation.</text>
</comment>
<dbReference type="InterPro" id="IPR051939">
    <property type="entry name" value="Glycosyltr_41/O-GlcNAc_trsf"/>
</dbReference>
<evidence type="ECO:0000256" key="6">
    <source>
        <dbReference type="ARBA" id="ARBA00022737"/>
    </source>
</evidence>
<keyword evidence="5 10" id="KW-0808">Transferase</keyword>
<name>A0A1G8BPS1_9PROT</name>
<gene>
    <name evidence="10" type="ORF">SAMN05421742_10688</name>
</gene>
<dbReference type="InterPro" id="IPR013105">
    <property type="entry name" value="TPR_2"/>
</dbReference>
<dbReference type="Pfam" id="PF13844">
    <property type="entry name" value="Glyco_transf_41"/>
    <property type="match status" value="2"/>
</dbReference>
<evidence type="ECO:0000256" key="7">
    <source>
        <dbReference type="ARBA" id="ARBA00022803"/>
    </source>
</evidence>
<organism evidence="10 11">
    <name type="scientific">Roseospirillum parvum</name>
    <dbReference type="NCBI Taxonomy" id="83401"/>
    <lineage>
        <taxon>Bacteria</taxon>
        <taxon>Pseudomonadati</taxon>
        <taxon>Pseudomonadota</taxon>
        <taxon>Alphaproteobacteria</taxon>
        <taxon>Rhodospirillales</taxon>
        <taxon>Rhodospirillaceae</taxon>
        <taxon>Roseospirillum</taxon>
    </lineage>
</organism>
<dbReference type="Gene3D" id="3.40.50.11380">
    <property type="match status" value="1"/>
</dbReference>
<evidence type="ECO:0000313" key="11">
    <source>
        <dbReference type="Proteomes" id="UP000217076"/>
    </source>
</evidence>
<dbReference type="SMART" id="SM00028">
    <property type="entry name" value="TPR"/>
    <property type="match status" value="7"/>
</dbReference>
<dbReference type="Gene3D" id="1.25.40.10">
    <property type="entry name" value="Tetratricopeptide repeat domain"/>
    <property type="match status" value="3"/>
</dbReference>
<dbReference type="Pfam" id="PF07719">
    <property type="entry name" value="TPR_2"/>
    <property type="match status" value="1"/>
</dbReference>
<evidence type="ECO:0000256" key="2">
    <source>
        <dbReference type="ARBA" id="ARBA00005386"/>
    </source>
</evidence>
<accession>A0A1G8BPS1</accession>
<dbReference type="InterPro" id="IPR029489">
    <property type="entry name" value="OGT/SEC/SPY_C"/>
</dbReference>
<dbReference type="STRING" id="83401.SAMN05421742_10688"/>
<evidence type="ECO:0000313" key="10">
    <source>
        <dbReference type="EMBL" id="SDH35064.1"/>
    </source>
</evidence>
<evidence type="ECO:0000256" key="1">
    <source>
        <dbReference type="ARBA" id="ARBA00004922"/>
    </source>
</evidence>
<feature type="repeat" description="TPR" evidence="8">
    <location>
        <begin position="213"/>
        <end position="246"/>
    </location>
</feature>
<dbReference type="SUPFAM" id="SSF53756">
    <property type="entry name" value="UDP-Glycosyltransferase/glycogen phosphorylase"/>
    <property type="match status" value="1"/>
</dbReference>
<proteinExistence type="inferred from homology"/>
<protein>
    <recommendedName>
        <fullName evidence="3">protein O-GlcNAc transferase</fullName>
        <ecNumber evidence="3">2.4.1.255</ecNumber>
    </recommendedName>
</protein>
<feature type="domain" description="O-GlcNAc transferase C-terminal" evidence="9">
    <location>
        <begin position="470"/>
        <end position="644"/>
    </location>
</feature>
<dbReference type="Proteomes" id="UP000217076">
    <property type="component" value="Unassembled WGS sequence"/>
</dbReference>
<feature type="repeat" description="TPR" evidence="8">
    <location>
        <begin position="111"/>
        <end position="144"/>
    </location>
</feature>
<dbReference type="EC" id="2.4.1.255" evidence="3"/>
<keyword evidence="7 8" id="KW-0802">TPR repeat</keyword>
<dbReference type="PANTHER" id="PTHR44835:SF1">
    <property type="entry name" value="PROTEIN O-GLCNAC TRANSFERASE"/>
    <property type="match status" value="1"/>
</dbReference>
<feature type="domain" description="O-GlcNAc transferase C-terminal" evidence="9">
    <location>
        <begin position="292"/>
        <end position="443"/>
    </location>
</feature>
<dbReference type="PANTHER" id="PTHR44835">
    <property type="entry name" value="UDP-N-ACETYLGLUCOSAMINE--PEPTIDE N-ACETYLGLUCOSAMINYLTRANSFERASE SPINDLY-RELATED"/>
    <property type="match status" value="1"/>
</dbReference>
<keyword evidence="4" id="KW-0328">Glycosyltransferase</keyword>
<dbReference type="InterPro" id="IPR011990">
    <property type="entry name" value="TPR-like_helical_dom_sf"/>
</dbReference>
<dbReference type="AlphaFoldDB" id="A0A1G8BPS1"/>
<evidence type="ECO:0000256" key="8">
    <source>
        <dbReference type="PROSITE-ProRule" id="PRU00339"/>
    </source>
</evidence>
<dbReference type="Pfam" id="PF13432">
    <property type="entry name" value="TPR_16"/>
    <property type="match status" value="2"/>
</dbReference>
<sequence>MSHDASDASEVLYQQAARALRQGRPAEALDPLESYLTAHPGNPEALNLMGIAALRLGRPEMARQVLIEALKARPDFVEALSNLGSACQALGDLATAEKAFRAALHIQPAFAAAHYNLGNLLAQQDKWAEAEAAYTAALSHEPRHPGAWRNLGTLLLDQGRDEEAEKAFDALTEAAPVEIAGWLGLGEARRRRGRLFAAEQALSTAAALDPGDPRPQTNLGNLLAAQGRSEEALPHYRRAHELTPEHPWRHGNLLCAHQYLPDTPPAMLRRLHEAWAARHGLQDPPARPRPDPEGPLRLGLLSIDLGQHPVGFFMLGLVRALAAAPELGIEVHALSLRRAEDEDATSRRLAEACRWHRLDGLDDDALAGRIAGLGIDVLVDLAGHTAGNRLSLFARRPAPVQLSWAGYTGTTGLAAIDGLVCDRFHVPPGSEADHVERPLRLPHGYICYSPPEDAPPVAPLPLAGGAPPTFGCFNNPAKLNEVVYDLFAGALTRVPGSRLLMAFRGYEDATVRTRVFAAFGLRGIDATRLDLLGKRPHAEFLAAYGRVDVALDTHPYSGGLTTLEALWMGVPVVTLPGPTFASRHSLSHLANAGLGHLAARDAEDFARIAADLVGDPAALAELRAGLRARLLASPLLDHKGFARDFASHLRAFIAALP</sequence>
<dbReference type="GO" id="GO:0097363">
    <property type="term" value="F:protein O-acetylglucosaminyltransferase activity"/>
    <property type="evidence" value="ECO:0007669"/>
    <property type="project" value="UniProtKB-EC"/>
</dbReference>
<dbReference type="EMBL" id="FNCV01000006">
    <property type="protein sequence ID" value="SDH35064.1"/>
    <property type="molecule type" value="Genomic_DNA"/>
</dbReference>